<dbReference type="eggNOG" id="COG0479">
    <property type="taxonomic scope" value="Bacteria"/>
</dbReference>
<dbReference type="SUPFAM" id="SSF54292">
    <property type="entry name" value="2Fe-2S ferredoxin-like"/>
    <property type="match status" value="1"/>
</dbReference>
<dbReference type="InterPro" id="IPR036010">
    <property type="entry name" value="2Fe-2S_ferredoxin-like_sf"/>
</dbReference>
<keyword evidence="7" id="KW-0001">2Fe-2S</keyword>
<dbReference type="HOGENOM" id="CLU_044838_3_3_9"/>
<comment type="cofactor">
    <cofactor evidence="1">
        <name>[3Fe-4S] cluster</name>
        <dbReference type="ChEBI" id="CHEBI:21137"/>
    </cofactor>
</comment>
<evidence type="ECO:0000256" key="4">
    <source>
        <dbReference type="ARBA" id="ARBA00012792"/>
    </source>
</evidence>
<dbReference type="PANTHER" id="PTHR11921">
    <property type="entry name" value="SUCCINATE DEHYDROGENASE IRON-SULFUR PROTEIN"/>
    <property type="match status" value="1"/>
</dbReference>
<keyword evidence="6" id="KW-0816">Tricarboxylic acid cycle</keyword>
<keyword evidence="11" id="KW-0411">Iron-sulfur</keyword>
<proteinExistence type="inferred from homology"/>
<dbReference type="GO" id="GO:0006099">
    <property type="term" value="P:tricarboxylic acid cycle"/>
    <property type="evidence" value="ECO:0007669"/>
    <property type="project" value="UniProtKB-KW"/>
</dbReference>
<evidence type="ECO:0000256" key="1">
    <source>
        <dbReference type="ARBA" id="ARBA00001927"/>
    </source>
</evidence>
<dbReference type="GO" id="GO:0051538">
    <property type="term" value="F:3 iron, 4 sulfur cluster binding"/>
    <property type="evidence" value="ECO:0007669"/>
    <property type="project" value="UniProtKB-KW"/>
</dbReference>
<evidence type="ECO:0000256" key="11">
    <source>
        <dbReference type="ARBA" id="ARBA00023014"/>
    </source>
</evidence>
<feature type="domain" description="4Fe-4S ferredoxin-type" evidence="14">
    <location>
        <begin position="139"/>
        <end position="170"/>
    </location>
</feature>
<evidence type="ECO:0000256" key="10">
    <source>
        <dbReference type="ARBA" id="ARBA00023004"/>
    </source>
</evidence>
<dbReference type="Gene3D" id="1.10.1060.10">
    <property type="entry name" value="Alpha-helical ferredoxin"/>
    <property type="match status" value="1"/>
</dbReference>
<sequence length="239" mass="26885">MITVHITRGEAVHGASHIDVFTYDGDMTITVADYLTLLNRDKALRTDVNGKLRPPVIWDCGCLEGKCGACAMVINGVPRLACRSFLDKVGRRGSITIRPLSKFPLICDLSVSKDKMFETLKKRQIWTEKAVISEDTETRNLIYKSGQCLECGCCLEVCPNFKGIFDGRGDNAFPGPIYAVETYRADRTSDDDYHRHKLHILYNDLFYENCDNSMGCKAVCPAKIPHDELQARLNSKKRV</sequence>
<reference evidence="15 16" key="1">
    <citation type="submission" date="2010-08" db="EMBL/GenBank/DDBJ databases">
        <authorList>
            <person name="Weinstock G."/>
            <person name="Sodergren E."/>
            <person name="Clifton S."/>
            <person name="Fulton L."/>
            <person name="Fulton B."/>
            <person name="Courtney L."/>
            <person name="Fronick C."/>
            <person name="Harrison M."/>
            <person name="Strong C."/>
            <person name="Farmer C."/>
            <person name="Delahaunty K."/>
            <person name="Markovic C."/>
            <person name="Hall O."/>
            <person name="Minx P."/>
            <person name="Tomlinson C."/>
            <person name="Mitreva M."/>
            <person name="Hou S."/>
            <person name="Chen J."/>
            <person name="Wollam A."/>
            <person name="Pepin K.H."/>
            <person name="Johnson M."/>
            <person name="Bhonagiri V."/>
            <person name="Zhang X."/>
            <person name="Suruliraj S."/>
            <person name="Warren W."/>
            <person name="Chinwalla A."/>
            <person name="Mardis E.R."/>
            <person name="Wilson R.K."/>
        </authorList>
    </citation>
    <scope>NUCLEOTIDE SEQUENCE [LARGE SCALE GENOMIC DNA]</scope>
    <source>
        <strain evidence="15 16">F0359</strain>
    </source>
</reference>
<dbReference type="GO" id="GO:0009055">
    <property type="term" value="F:electron transfer activity"/>
    <property type="evidence" value="ECO:0007669"/>
    <property type="project" value="InterPro"/>
</dbReference>
<comment type="cofactor">
    <cofactor evidence="13">
        <name>[2Fe-2S] cluster</name>
        <dbReference type="ChEBI" id="CHEBI:190135"/>
    </cofactor>
</comment>
<keyword evidence="5" id="KW-0004">4Fe-4S</keyword>
<dbReference type="EMBL" id="AECS01000010">
    <property type="protein sequence ID" value="EFQ04766.1"/>
    <property type="molecule type" value="Genomic_DNA"/>
</dbReference>
<comment type="similarity">
    <text evidence="3">Belongs to the succinate dehydrogenase/fumarate reductase iron-sulfur protein family.</text>
</comment>
<dbReference type="AlphaFoldDB" id="E2ZA04"/>
<evidence type="ECO:0000256" key="12">
    <source>
        <dbReference type="ARBA" id="ARBA00023291"/>
    </source>
</evidence>
<dbReference type="RefSeq" id="WP_006941040.1">
    <property type="nucleotide sequence ID" value="NZ_GL538184.1"/>
</dbReference>
<dbReference type="GO" id="GO:0008177">
    <property type="term" value="F:succinate dehydrogenase (quinone) activity"/>
    <property type="evidence" value="ECO:0007669"/>
    <property type="project" value="UniProtKB-EC"/>
</dbReference>
<evidence type="ECO:0000256" key="5">
    <source>
        <dbReference type="ARBA" id="ARBA00022485"/>
    </source>
</evidence>
<dbReference type="InterPro" id="IPR050573">
    <property type="entry name" value="SDH/FRD_Iron-Sulfur"/>
</dbReference>
<organism evidence="15 16">
    <name type="scientific">Megasphaera micronuciformis F0359</name>
    <dbReference type="NCBI Taxonomy" id="706434"/>
    <lineage>
        <taxon>Bacteria</taxon>
        <taxon>Bacillati</taxon>
        <taxon>Bacillota</taxon>
        <taxon>Negativicutes</taxon>
        <taxon>Veillonellales</taxon>
        <taxon>Veillonellaceae</taxon>
        <taxon>Megasphaera</taxon>
    </lineage>
</organism>
<evidence type="ECO:0000256" key="13">
    <source>
        <dbReference type="ARBA" id="ARBA00034078"/>
    </source>
</evidence>
<evidence type="ECO:0000313" key="15">
    <source>
        <dbReference type="EMBL" id="EFQ04766.1"/>
    </source>
</evidence>
<dbReference type="STRING" id="706434.HMPREF9429_00260"/>
<protein>
    <recommendedName>
        <fullName evidence="4">succinate dehydrogenase</fullName>
        <ecNumber evidence="4">1.3.5.1</ecNumber>
    </recommendedName>
</protein>
<dbReference type="PROSITE" id="PS00198">
    <property type="entry name" value="4FE4S_FER_1"/>
    <property type="match status" value="1"/>
</dbReference>
<keyword evidence="12" id="KW-0003">3Fe-4S</keyword>
<evidence type="ECO:0000313" key="16">
    <source>
        <dbReference type="Proteomes" id="UP000003195"/>
    </source>
</evidence>
<dbReference type="PROSITE" id="PS51379">
    <property type="entry name" value="4FE4S_FER_2"/>
    <property type="match status" value="1"/>
</dbReference>
<evidence type="ECO:0000256" key="6">
    <source>
        <dbReference type="ARBA" id="ARBA00022532"/>
    </source>
</evidence>
<evidence type="ECO:0000256" key="2">
    <source>
        <dbReference type="ARBA" id="ARBA00001966"/>
    </source>
</evidence>
<dbReference type="GO" id="GO:0051537">
    <property type="term" value="F:2 iron, 2 sulfur cluster binding"/>
    <property type="evidence" value="ECO:0007669"/>
    <property type="project" value="UniProtKB-KW"/>
</dbReference>
<evidence type="ECO:0000256" key="3">
    <source>
        <dbReference type="ARBA" id="ARBA00009433"/>
    </source>
</evidence>
<dbReference type="InterPro" id="IPR017896">
    <property type="entry name" value="4Fe4S_Fe-S-bd"/>
</dbReference>
<dbReference type="PANTHER" id="PTHR11921:SF29">
    <property type="entry name" value="SUCCINATE DEHYDROGENASE [UBIQUINONE] IRON-SULFUR SUBUNIT, MITOCHONDRIAL"/>
    <property type="match status" value="1"/>
</dbReference>
<dbReference type="EC" id="1.3.5.1" evidence="4"/>
<accession>E2ZA04</accession>
<dbReference type="InterPro" id="IPR009051">
    <property type="entry name" value="Helical_ferredxn"/>
</dbReference>
<dbReference type="GO" id="GO:0022904">
    <property type="term" value="P:respiratory electron transport chain"/>
    <property type="evidence" value="ECO:0007669"/>
    <property type="project" value="TreeGrafter"/>
</dbReference>
<evidence type="ECO:0000259" key="14">
    <source>
        <dbReference type="PROSITE" id="PS51379"/>
    </source>
</evidence>
<dbReference type="Proteomes" id="UP000003195">
    <property type="component" value="Unassembled WGS sequence"/>
</dbReference>
<dbReference type="InterPro" id="IPR012675">
    <property type="entry name" value="Beta-grasp_dom_sf"/>
</dbReference>
<dbReference type="SUPFAM" id="SSF46548">
    <property type="entry name" value="alpha-helical ferredoxin"/>
    <property type="match status" value="1"/>
</dbReference>
<gene>
    <name evidence="15" type="ORF">HMPREF9429_00260</name>
</gene>
<keyword evidence="10" id="KW-0408">Iron</keyword>
<comment type="cofactor">
    <cofactor evidence="2">
        <name>[4Fe-4S] cluster</name>
        <dbReference type="ChEBI" id="CHEBI:49883"/>
    </cofactor>
</comment>
<evidence type="ECO:0000256" key="9">
    <source>
        <dbReference type="ARBA" id="ARBA00023002"/>
    </source>
</evidence>
<dbReference type="InterPro" id="IPR006058">
    <property type="entry name" value="2Fe2S_fd_BS"/>
</dbReference>
<evidence type="ECO:0000256" key="7">
    <source>
        <dbReference type="ARBA" id="ARBA00022714"/>
    </source>
</evidence>
<dbReference type="NCBIfam" id="TIGR00384">
    <property type="entry name" value="dhsB"/>
    <property type="match status" value="1"/>
</dbReference>
<name>E2ZA04_9FIRM</name>
<dbReference type="PROSITE" id="PS00197">
    <property type="entry name" value="2FE2S_FER_1"/>
    <property type="match status" value="1"/>
</dbReference>
<keyword evidence="9" id="KW-0560">Oxidoreductase</keyword>
<dbReference type="OrthoDB" id="9804391at2"/>
<dbReference type="InterPro" id="IPR004489">
    <property type="entry name" value="Succ_DH/fum_Rdtase_Fe-S"/>
</dbReference>
<keyword evidence="8" id="KW-0479">Metal-binding</keyword>
<dbReference type="GO" id="GO:0046872">
    <property type="term" value="F:metal ion binding"/>
    <property type="evidence" value="ECO:0007669"/>
    <property type="project" value="UniProtKB-KW"/>
</dbReference>
<dbReference type="Pfam" id="PF13085">
    <property type="entry name" value="Fer2_3"/>
    <property type="match status" value="1"/>
</dbReference>
<dbReference type="Gene3D" id="3.10.20.30">
    <property type="match status" value="1"/>
</dbReference>
<dbReference type="GO" id="GO:0051539">
    <property type="term" value="F:4 iron, 4 sulfur cluster binding"/>
    <property type="evidence" value="ECO:0007669"/>
    <property type="project" value="UniProtKB-KW"/>
</dbReference>
<dbReference type="Pfam" id="PF13183">
    <property type="entry name" value="Fer4_8"/>
    <property type="match status" value="1"/>
</dbReference>
<comment type="caution">
    <text evidence="15">The sequence shown here is derived from an EMBL/GenBank/DDBJ whole genome shotgun (WGS) entry which is preliminary data.</text>
</comment>
<dbReference type="InterPro" id="IPR017900">
    <property type="entry name" value="4Fe4S_Fe_S_CS"/>
</dbReference>
<evidence type="ECO:0000256" key="8">
    <source>
        <dbReference type="ARBA" id="ARBA00022723"/>
    </source>
</evidence>
<dbReference type="InterPro" id="IPR025192">
    <property type="entry name" value="Succ_DH/fum_Rdtase_N"/>
</dbReference>
<keyword evidence="16" id="KW-1185">Reference proteome</keyword>